<accession>A0A917CF75</accession>
<evidence type="ECO:0000313" key="9">
    <source>
        <dbReference type="EMBL" id="GGF87090.1"/>
    </source>
</evidence>
<dbReference type="EC" id="4.2.2.29" evidence="7"/>
<dbReference type="CDD" id="cd08010">
    <property type="entry name" value="MltG_like"/>
    <property type="match status" value="1"/>
</dbReference>
<keyword evidence="10" id="KW-1185">Reference proteome</keyword>
<keyword evidence="7" id="KW-0997">Cell inner membrane</keyword>
<feature type="compositionally biased region" description="Low complexity" evidence="8">
    <location>
        <begin position="348"/>
        <end position="375"/>
    </location>
</feature>
<dbReference type="Gene3D" id="3.30.1490.480">
    <property type="entry name" value="Endolytic murein transglycosylase"/>
    <property type="match status" value="1"/>
</dbReference>
<dbReference type="RefSeq" id="WP_188583959.1">
    <property type="nucleotide sequence ID" value="NZ_BMCT01000012.1"/>
</dbReference>
<dbReference type="EMBL" id="BMCT01000012">
    <property type="protein sequence ID" value="GGF87090.1"/>
    <property type="molecule type" value="Genomic_DNA"/>
</dbReference>
<keyword evidence="5 7" id="KW-0456">Lyase</keyword>
<dbReference type="Gene3D" id="3.30.160.60">
    <property type="entry name" value="Classic Zinc Finger"/>
    <property type="match status" value="1"/>
</dbReference>
<dbReference type="GO" id="GO:0009252">
    <property type="term" value="P:peptidoglycan biosynthetic process"/>
    <property type="evidence" value="ECO:0007669"/>
    <property type="project" value="UniProtKB-UniRule"/>
</dbReference>
<evidence type="ECO:0000256" key="3">
    <source>
        <dbReference type="ARBA" id="ARBA00022989"/>
    </source>
</evidence>
<organism evidence="9 10">
    <name type="scientific">Azorhizobium oxalatiphilum</name>
    <dbReference type="NCBI Taxonomy" id="980631"/>
    <lineage>
        <taxon>Bacteria</taxon>
        <taxon>Pseudomonadati</taxon>
        <taxon>Pseudomonadota</taxon>
        <taxon>Alphaproteobacteria</taxon>
        <taxon>Hyphomicrobiales</taxon>
        <taxon>Xanthobacteraceae</taxon>
        <taxon>Azorhizobium</taxon>
    </lineage>
</organism>
<dbReference type="GO" id="GO:0071555">
    <property type="term" value="P:cell wall organization"/>
    <property type="evidence" value="ECO:0007669"/>
    <property type="project" value="UniProtKB-KW"/>
</dbReference>
<reference evidence="9" key="2">
    <citation type="submission" date="2020-09" db="EMBL/GenBank/DDBJ databases">
        <authorList>
            <person name="Sun Q."/>
            <person name="Sedlacek I."/>
        </authorList>
    </citation>
    <scope>NUCLEOTIDE SEQUENCE</scope>
    <source>
        <strain evidence="9">CCM 7897</strain>
    </source>
</reference>
<comment type="subcellular location">
    <subcellularLocation>
        <location evidence="7">Cell inner membrane</location>
        <topology evidence="7">Single-pass membrane protein</topology>
    </subcellularLocation>
</comment>
<sequence>MAQTEQQKPKPKRRGRGANHPAVMIGSAVFTLLLFLAVGGGLAGWYGEWAYRTPGPLASDKNVVIPRGSGLRDIADLLEREGVIRNWVVFVAGHQLTHRGEPMHAGEYAFKAGVTMASVVDTMTAGRVVQHQITLPEGLTSQQVVDRLNDNDMLTGTIRVPLEGTLLPETYAIVRGMNRQEVLKRMTADQQKVVADIWAKRAPDLPLKSPEELVILASIVEKETGKADERPHVAAVFVNRLARKMKLQSDPTIIYGIVGGKGSLGRPISRADINTPTAYNTYAIDGLPPGPIGNPGKASLAAVANPMKSKDLYFVADGTGGHIFAETLDQHNRNVARWREIEAEAKAKAAAAAANPPAASSPAPATPEPAAGTPPSTKPSTN</sequence>
<keyword evidence="3 7" id="KW-1133">Transmembrane helix</keyword>
<keyword evidence="4 7" id="KW-0472">Membrane</keyword>
<proteinExistence type="inferred from homology"/>
<dbReference type="Pfam" id="PF02618">
    <property type="entry name" value="YceG"/>
    <property type="match status" value="1"/>
</dbReference>
<gene>
    <name evidence="7" type="primary">mltG</name>
    <name evidence="9" type="ORF">GCM10007301_53710</name>
</gene>
<feature type="transmembrane region" description="Helical" evidence="7">
    <location>
        <begin position="21"/>
        <end position="46"/>
    </location>
</feature>
<keyword evidence="6 7" id="KW-0961">Cell wall biogenesis/degradation</keyword>
<protein>
    <recommendedName>
        <fullName evidence="7">Endolytic murein transglycosylase</fullName>
        <ecNumber evidence="7">4.2.2.29</ecNumber>
    </recommendedName>
    <alternativeName>
        <fullName evidence="7">Peptidoglycan lytic transglycosylase</fullName>
    </alternativeName>
    <alternativeName>
        <fullName evidence="7">Peptidoglycan polymerization terminase</fullName>
    </alternativeName>
</protein>
<keyword evidence="2 7" id="KW-0812">Transmembrane</keyword>
<dbReference type="GO" id="GO:0008932">
    <property type="term" value="F:lytic endotransglycosylase activity"/>
    <property type="evidence" value="ECO:0007669"/>
    <property type="project" value="UniProtKB-UniRule"/>
</dbReference>
<evidence type="ECO:0000256" key="5">
    <source>
        <dbReference type="ARBA" id="ARBA00023239"/>
    </source>
</evidence>
<evidence type="ECO:0000256" key="1">
    <source>
        <dbReference type="ARBA" id="ARBA00022475"/>
    </source>
</evidence>
<dbReference type="PANTHER" id="PTHR30518:SF2">
    <property type="entry name" value="ENDOLYTIC MUREIN TRANSGLYCOSYLASE"/>
    <property type="match status" value="1"/>
</dbReference>
<comment type="similarity">
    <text evidence="7">Belongs to the transglycosylase MltG family.</text>
</comment>
<feature type="region of interest" description="Disordered" evidence="8">
    <location>
        <begin position="346"/>
        <end position="382"/>
    </location>
</feature>
<evidence type="ECO:0000256" key="2">
    <source>
        <dbReference type="ARBA" id="ARBA00022692"/>
    </source>
</evidence>
<dbReference type="HAMAP" id="MF_02065">
    <property type="entry name" value="MltG"/>
    <property type="match status" value="1"/>
</dbReference>
<keyword evidence="1 7" id="KW-1003">Cell membrane</keyword>
<comment type="caution">
    <text evidence="9">The sequence shown here is derived from an EMBL/GenBank/DDBJ whole genome shotgun (WGS) entry which is preliminary data.</text>
</comment>
<dbReference type="NCBIfam" id="TIGR00247">
    <property type="entry name" value="endolytic transglycosylase MltG"/>
    <property type="match status" value="1"/>
</dbReference>
<evidence type="ECO:0000256" key="6">
    <source>
        <dbReference type="ARBA" id="ARBA00023316"/>
    </source>
</evidence>
<dbReference type="Proteomes" id="UP000606044">
    <property type="component" value="Unassembled WGS sequence"/>
</dbReference>
<evidence type="ECO:0000313" key="10">
    <source>
        <dbReference type="Proteomes" id="UP000606044"/>
    </source>
</evidence>
<name>A0A917CF75_9HYPH</name>
<evidence type="ECO:0000256" key="4">
    <source>
        <dbReference type="ARBA" id="ARBA00023136"/>
    </source>
</evidence>
<evidence type="ECO:0000256" key="8">
    <source>
        <dbReference type="SAM" id="MobiDB-lite"/>
    </source>
</evidence>
<comment type="function">
    <text evidence="7">Functions as a peptidoglycan terminase that cleaves nascent peptidoglycan strands endolytically to terminate their elongation.</text>
</comment>
<evidence type="ECO:0000256" key="7">
    <source>
        <dbReference type="HAMAP-Rule" id="MF_02065"/>
    </source>
</evidence>
<dbReference type="AlphaFoldDB" id="A0A917CF75"/>
<comment type="catalytic activity">
    <reaction evidence="7">
        <text>a peptidoglycan chain = a peptidoglycan chain with N-acetyl-1,6-anhydromuramyl-[peptide] at the reducing end + a peptidoglycan chain with N-acetylglucosamine at the non-reducing end.</text>
        <dbReference type="EC" id="4.2.2.29"/>
    </reaction>
</comment>
<reference evidence="9" key="1">
    <citation type="journal article" date="2014" name="Int. J. Syst. Evol. Microbiol.">
        <title>Complete genome sequence of Corynebacterium casei LMG S-19264T (=DSM 44701T), isolated from a smear-ripened cheese.</title>
        <authorList>
            <consortium name="US DOE Joint Genome Institute (JGI-PGF)"/>
            <person name="Walter F."/>
            <person name="Albersmeier A."/>
            <person name="Kalinowski J."/>
            <person name="Ruckert C."/>
        </authorList>
    </citation>
    <scope>NUCLEOTIDE SEQUENCE</scope>
    <source>
        <strain evidence="9">CCM 7897</strain>
    </source>
</reference>
<dbReference type="GO" id="GO:0005886">
    <property type="term" value="C:plasma membrane"/>
    <property type="evidence" value="ECO:0007669"/>
    <property type="project" value="UniProtKB-SubCell"/>
</dbReference>
<feature type="site" description="Important for catalytic activity" evidence="7">
    <location>
        <position position="223"/>
    </location>
</feature>
<dbReference type="PANTHER" id="PTHR30518">
    <property type="entry name" value="ENDOLYTIC MUREIN TRANSGLYCOSYLASE"/>
    <property type="match status" value="1"/>
</dbReference>
<dbReference type="InterPro" id="IPR003770">
    <property type="entry name" value="MLTG-like"/>
</dbReference>